<dbReference type="InterPro" id="IPR036271">
    <property type="entry name" value="Tet_transcr_reg_TetR-rel_C_sf"/>
</dbReference>
<gene>
    <name evidence="4" type="ORF">LX13_000447</name>
</gene>
<accession>A0ABT1H8Q1</accession>
<evidence type="ECO:0000256" key="1">
    <source>
        <dbReference type="ARBA" id="ARBA00023125"/>
    </source>
</evidence>
<dbReference type="InterPro" id="IPR050624">
    <property type="entry name" value="HTH-type_Tx_Regulator"/>
</dbReference>
<protein>
    <submittedName>
        <fullName evidence="4">Transcriptional regulator, TetR family</fullName>
    </submittedName>
</protein>
<dbReference type="PRINTS" id="PR00455">
    <property type="entry name" value="HTHTETR"/>
</dbReference>
<feature type="domain" description="HTH tetR-type" evidence="3">
    <location>
        <begin position="32"/>
        <end position="92"/>
    </location>
</feature>
<dbReference type="Pfam" id="PF00440">
    <property type="entry name" value="TetR_N"/>
    <property type="match status" value="1"/>
</dbReference>
<comment type="caution">
    <text evidence="4">The sequence shown here is derived from an EMBL/GenBank/DDBJ whole genome shotgun (WGS) entry which is preliminary data.</text>
</comment>
<sequence>MVGAENTSADTPAGTAASVVTTPSTIATPKGRRTEKAFLEAARTVFADKGFLNAKISDIAETAGRSTGSFYNYYDNKQQLLEALLDDFTAQILERTRRNLTPDPGSNIEQAVRAYWATYRDYLPEMIGAFQLSMTDRQFAQWWRNRRQDGIRAVNDVFRSVERSGVDIGLDKNLFASAIVSMLESFCWTWFVAGKDENVVGRDDEAAIITLTEIWRRGLSTSAPSITR</sequence>
<evidence type="ECO:0000256" key="2">
    <source>
        <dbReference type="PROSITE-ProRule" id="PRU00335"/>
    </source>
</evidence>
<keyword evidence="5" id="KW-1185">Reference proteome</keyword>
<dbReference type="InterPro" id="IPR009057">
    <property type="entry name" value="Homeodomain-like_sf"/>
</dbReference>
<dbReference type="InterPro" id="IPR001647">
    <property type="entry name" value="HTH_TetR"/>
</dbReference>
<organism evidence="4 5">
    <name type="scientific">Williamsia maris</name>
    <dbReference type="NCBI Taxonomy" id="72806"/>
    <lineage>
        <taxon>Bacteria</taxon>
        <taxon>Bacillati</taxon>
        <taxon>Actinomycetota</taxon>
        <taxon>Actinomycetes</taxon>
        <taxon>Mycobacteriales</taxon>
        <taxon>Nocardiaceae</taxon>
        <taxon>Williamsia</taxon>
    </lineage>
</organism>
<keyword evidence="1 2" id="KW-0238">DNA-binding</keyword>
<dbReference type="SUPFAM" id="SSF48498">
    <property type="entry name" value="Tetracyclin repressor-like, C-terminal domain"/>
    <property type="match status" value="1"/>
</dbReference>
<dbReference type="EMBL" id="JAMTCJ010000001">
    <property type="protein sequence ID" value="MCP2174640.1"/>
    <property type="molecule type" value="Genomic_DNA"/>
</dbReference>
<dbReference type="Gene3D" id="1.10.10.60">
    <property type="entry name" value="Homeodomain-like"/>
    <property type="match status" value="1"/>
</dbReference>
<dbReference type="SUPFAM" id="SSF46689">
    <property type="entry name" value="Homeodomain-like"/>
    <property type="match status" value="1"/>
</dbReference>
<evidence type="ECO:0000313" key="5">
    <source>
        <dbReference type="Proteomes" id="UP001206895"/>
    </source>
</evidence>
<dbReference type="Proteomes" id="UP001206895">
    <property type="component" value="Unassembled WGS sequence"/>
</dbReference>
<proteinExistence type="predicted"/>
<dbReference type="PANTHER" id="PTHR43479">
    <property type="entry name" value="ACREF/ENVCD OPERON REPRESSOR-RELATED"/>
    <property type="match status" value="1"/>
</dbReference>
<evidence type="ECO:0000259" key="3">
    <source>
        <dbReference type="PROSITE" id="PS50977"/>
    </source>
</evidence>
<dbReference type="PROSITE" id="PS50977">
    <property type="entry name" value="HTH_TETR_2"/>
    <property type="match status" value="1"/>
</dbReference>
<evidence type="ECO:0000313" key="4">
    <source>
        <dbReference type="EMBL" id="MCP2174640.1"/>
    </source>
</evidence>
<dbReference type="Gene3D" id="1.10.357.10">
    <property type="entry name" value="Tetracycline Repressor, domain 2"/>
    <property type="match status" value="1"/>
</dbReference>
<feature type="DNA-binding region" description="H-T-H motif" evidence="2">
    <location>
        <begin position="55"/>
        <end position="74"/>
    </location>
</feature>
<name>A0ABT1H8Q1_9NOCA</name>
<dbReference type="PANTHER" id="PTHR43479:SF11">
    <property type="entry name" value="ACREF_ENVCD OPERON REPRESSOR-RELATED"/>
    <property type="match status" value="1"/>
</dbReference>
<reference evidence="4 5" key="1">
    <citation type="submission" date="2022-06" db="EMBL/GenBank/DDBJ databases">
        <title>Genomic Encyclopedia of Archaeal and Bacterial Type Strains, Phase II (KMG-II): from individual species to whole genera.</title>
        <authorList>
            <person name="Goeker M."/>
        </authorList>
    </citation>
    <scope>NUCLEOTIDE SEQUENCE [LARGE SCALE GENOMIC DNA]</scope>
    <source>
        <strain evidence="4 5">DSM 44693</strain>
    </source>
</reference>